<protein>
    <recommendedName>
        <fullName evidence="2">DUF2764 domain-containing protein</fullName>
    </recommendedName>
</protein>
<gene>
    <name evidence="1" type="ORF">HMPREF9726_00169</name>
</gene>
<accession>A0A0E2E950</accession>
<name>A0A0E2E950_TREDN</name>
<dbReference type="AlphaFoldDB" id="A0A0E2E950"/>
<evidence type="ECO:0008006" key="2">
    <source>
        <dbReference type="Google" id="ProtNLM"/>
    </source>
</evidence>
<dbReference type="HOGENOM" id="CLU_121454_0_0_12"/>
<comment type="caution">
    <text evidence="1">The sequence shown here is derived from an EMBL/GenBank/DDBJ whole genome shotgun (WGS) entry which is preliminary data.</text>
</comment>
<organism evidence="1">
    <name type="scientific">Treponema denticola H-22</name>
    <dbReference type="NCBI Taxonomy" id="999432"/>
    <lineage>
        <taxon>Bacteria</taxon>
        <taxon>Pseudomonadati</taxon>
        <taxon>Spirochaetota</taxon>
        <taxon>Spirochaetia</taxon>
        <taxon>Spirochaetales</taxon>
        <taxon>Treponemataceae</taxon>
        <taxon>Treponema</taxon>
    </lineage>
</organism>
<dbReference type="RefSeq" id="WP_002682704.1">
    <property type="nucleotide sequence ID" value="NZ_CM001795.1"/>
</dbReference>
<evidence type="ECO:0000313" key="1">
    <source>
        <dbReference type="EMBL" id="EMB35977.1"/>
    </source>
</evidence>
<dbReference type="PATRIC" id="fig|999432.5.peg.174"/>
<proteinExistence type="predicted"/>
<dbReference type="Proteomes" id="UP000011705">
    <property type="component" value="Chromosome"/>
</dbReference>
<sequence>MASYYYLTAQLPSIFPNLQPPMSFKAFKELALRSLSKKDAQILENLSLEPPREEKSTGSAYLDKWYEFERSLRIALEQVRSARLKWEAPISYNERVLLSSAFTPVQIARTAASIQNPLEAETFLDNARFQAADTVRGAENFSSDGIFAYAVKLLLRERASRFEMEKGKEEYSSIYNSILDEKK</sequence>
<reference evidence="1" key="1">
    <citation type="submission" date="2012-01" db="EMBL/GenBank/DDBJ databases">
        <title>The Genome Sequence of Treponema denticola H-22.</title>
        <authorList>
            <consortium name="The Broad Institute Genome Sequencing Platform"/>
            <person name="Earl A."/>
            <person name="Ward D."/>
            <person name="Feldgarden M."/>
            <person name="Gevers D."/>
            <person name="Blanton J.M."/>
            <person name="Fenno C.J."/>
            <person name="Baranova O.V."/>
            <person name="Mathney J."/>
            <person name="Dewhirst F.E."/>
            <person name="Izard J."/>
            <person name="Young S.K."/>
            <person name="Zeng Q."/>
            <person name="Gargeya S."/>
            <person name="Fitzgerald M."/>
            <person name="Haas B."/>
            <person name="Abouelleil A."/>
            <person name="Alvarado L."/>
            <person name="Arachchi H.M."/>
            <person name="Berlin A."/>
            <person name="Chapman S.B."/>
            <person name="Gearin G."/>
            <person name="Goldberg J."/>
            <person name="Griggs A."/>
            <person name="Gujja S."/>
            <person name="Hansen M."/>
            <person name="Heiman D."/>
            <person name="Howarth C."/>
            <person name="Larimer J."/>
            <person name="Lui A."/>
            <person name="MacDonald P.J.P."/>
            <person name="McCowen C."/>
            <person name="Montmayeur A."/>
            <person name="Murphy C."/>
            <person name="Neiman D."/>
            <person name="Pearson M."/>
            <person name="Priest M."/>
            <person name="Roberts A."/>
            <person name="Saif S."/>
            <person name="Shea T."/>
            <person name="Sisk P."/>
            <person name="Stolte C."/>
            <person name="Sykes S."/>
            <person name="Wortman J."/>
            <person name="Nusbaum C."/>
            <person name="Birren B."/>
        </authorList>
    </citation>
    <scope>NUCLEOTIDE SEQUENCE [LARGE SCALE GENOMIC DNA]</scope>
    <source>
        <strain evidence="1">H-22</strain>
    </source>
</reference>
<dbReference type="EMBL" id="AGDV01000001">
    <property type="protein sequence ID" value="EMB35977.1"/>
    <property type="molecule type" value="Genomic_DNA"/>
</dbReference>